<evidence type="ECO:0000313" key="1">
    <source>
        <dbReference type="EMBL" id="RUO60523.1"/>
    </source>
</evidence>
<dbReference type="Proteomes" id="UP000288259">
    <property type="component" value="Unassembled WGS sequence"/>
</dbReference>
<keyword evidence="2" id="KW-1185">Reference proteome</keyword>
<name>A0A432YHU6_9GAMM</name>
<proteinExistence type="predicted"/>
<organism evidence="1 2">
    <name type="scientific">Pseudidiomarina insulisalsae</name>
    <dbReference type="NCBI Taxonomy" id="575789"/>
    <lineage>
        <taxon>Bacteria</taxon>
        <taxon>Pseudomonadati</taxon>
        <taxon>Pseudomonadota</taxon>
        <taxon>Gammaproteobacteria</taxon>
        <taxon>Alteromonadales</taxon>
        <taxon>Idiomarinaceae</taxon>
        <taxon>Pseudidiomarina</taxon>
    </lineage>
</organism>
<evidence type="ECO:0000313" key="2">
    <source>
        <dbReference type="Proteomes" id="UP000288259"/>
    </source>
</evidence>
<sequence>MRMRPVVLSMIVIVLLALAWLPTGGFLPGERTNKPQLYVELTSASMSPRVDDVMFDIRQRIQQRHEWRLVENAAPYAWQLEAEVLESEQLVIVAVLRAPQSETTEQVQEQRFKVQGPYDAMGALPEQFVKVLTDLIENAEKHSTSL</sequence>
<dbReference type="AlphaFoldDB" id="A0A432YHU6"/>
<gene>
    <name evidence="1" type="ORF">CWI71_06550</name>
</gene>
<comment type="caution">
    <text evidence="1">The sequence shown here is derived from an EMBL/GenBank/DDBJ whole genome shotgun (WGS) entry which is preliminary data.</text>
</comment>
<protein>
    <recommendedName>
        <fullName evidence="3">Signaling protein</fullName>
    </recommendedName>
</protein>
<evidence type="ECO:0008006" key="3">
    <source>
        <dbReference type="Google" id="ProtNLM"/>
    </source>
</evidence>
<accession>A0A432YHU6</accession>
<dbReference type="EMBL" id="PIPY01000006">
    <property type="protein sequence ID" value="RUO60523.1"/>
    <property type="molecule type" value="Genomic_DNA"/>
</dbReference>
<reference evidence="2" key="1">
    <citation type="journal article" date="2018" name="Front. Microbiol.">
        <title>Genome-Based Analysis Reveals the Taxonomy and Diversity of the Family Idiomarinaceae.</title>
        <authorList>
            <person name="Liu Y."/>
            <person name="Lai Q."/>
            <person name="Shao Z."/>
        </authorList>
    </citation>
    <scope>NUCLEOTIDE SEQUENCE [LARGE SCALE GENOMIC DNA]</scope>
    <source>
        <strain evidence="2">CVS-6</strain>
    </source>
</reference>